<reference evidence="2" key="1">
    <citation type="journal article" date="2023" name="Mol. Phylogenet. Evol.">
        <title>Genome-scale phylogeny and comparative genomics of the fungal order Sordariales.</title>
        <authorList>
            <person name="Hensen N."/>
            <person name="Bonometti L."/>
            <person name="Westerberg I."/>
            <person name="Brannstrom I.O."/>
            <person name="Guillou S."/>
            <person name="Cros-Aarteil S."/>
            <person name="Calhoun S."/>
            <person name="Haridas S."/>
            <person name="Kuo A."/>
            <person name="Mondo S."/>
            <person name="Pangilinan J."/>
            <person name="Riley R."/>
            <person name="LaButti K."/>
            <person name="Andreopoulos B."/>
            <person name="Lipzen A."/>
            <person name="Chen C."/>
            <person name="Yan M."/>
            <person name="Daum C."/>
            <person name="Ng V."/>
            <person name="Clum A."/>
            <person name="Steindorff A."/>
            <person name="Ohm R.A."/>
            <person name="Martin F."/>
            <person name="Silar P."/>
            <person name="Natvig D.O."/>
            <person name="Lalanne C."/>
            <person name="Gautier V."/>
            <person name="Ament-Velasquez S.L."/>
            <person name="Kruys A."/>
            <person name="Hutchinson M.I."/>
            <person name="Powell A.J."/>
            <person name="Barry K."/>
            <person name="Miller A.N."/>
            <person name="Grigoriev I.V."/>
            <person name="Debuchy R."/>
            <person name="Gladieux P."/>
            <person name="Hiltunen Thoren M."/>
            <person name="Johannesson H."/>
        </authorList>
    </citation>
    <scope>NUCLEOTIDE SEQUENCE</scope>
    <source>
        <strain evidence="2">CBS 315.58</strain>
    </source>
</reference>
<feature type="signal peptide" evidence="1">
    <location>
        <begin position="1"/>
        <end position="22"/>
    </location>
</feature>
<dbReference type="AlphaFoldDB" id="A0AAN6X4Y5"/>
<evidence type="ECO:0000256" key="1">
    <source>
        <dbReference type="SAM" id="SignalP"/>
    </source>
</evidence>
<protein>
    <submittedName>
        <fullName evidence="2">Uncharacterized protein</fullName>
    </submittedName>
</protein>
<accession>A0AAN6X4Y5</accession>
<comment type="caution">
    <text evidence="2">The sequence shown here is derived from an EMBL/GenBank/DDBJ whole genome shotgun (WGS) entry which is preliminary data.</text>
</comment>
<sequence>MIGITFGALAAIGGRLWMLGTGTLQGQGDHVTTLCQVHERLVDLYPITQPLTLFEILHLDPYAPPFYPTEASLHPENMDYAKAKSDIVQRATEMASLWYKDQNAAWNKETMSGNKGFGLAGSSSGNNNHAVVFADVAHALYDDDLRGVYIKQFLPLFTSYRWWNPLGLHELGGRREWDDETIDRWSKLATFCGWDL</sequence>
<dbReference type="EMBL" id="MU864089">
    <property type="protein sequence ID" value="KAK4194148.1"/>
    <property type="molecule type" value="Genomic_DNA"/>
</dbReference>
<keyword evidence="3" id="KW-1185">Reference proteome</keyword>
<gene>
    <name evidence="2" type="ORF">QBC40DRAFT_291304</name>
</gene>
<dbReference type="Proteomes" id="UP001303160">
    <property type="component" value="Unassembled WGS sequence"/>
</dbReference>
<evidence type="ECO:0000313" key="3">
    <source>
        <dbReference type="Proteomes" id="UP001303160"/>
    </source>
</evidence>
<reference evidence="2" key="2">
    <citation type="submission" date="2023-05" db="EMBL/GenBank/DDBJ databases">
        <authorList>
            <consortium name="Lawrence Berkeley National Laboratory"/>
            <person name="Steindorff A."/>
            <person name="Hensen N."/>
            <person name="Bonometti L."/>
            <person name="Westerberg I."/>
            <person name="Brannstrom I.O."/>
            <person name="Guillou S."/>
            <person name="Cros-Aarteil S."/>
            <person name="Calhoun S."/>
            <person name="Haridas S."/>
            <person name="Kuo A."/>
            <person name="Mondo S."/>
            <person name="Pangilinan J."/>
            <person name="Riley R."/>
            <person name="Labutti K."/>
            <person name="Andreopoulos B."/>
            <person name="Lipzen A."/>
            <person name="Chen C."/>
            <person name="Yanf M."/>
            <person name="Daum C."/>
            <person name="Ng V."/>
            <person name="Clum A."/>
            <person name="Ohm R."/>
            <person name="Martin F."/>
            <person name="Silar P."/>
            <person name="Natvig D."/>
            <person name="Lalanne C."/>
            <person name="Gautier V."/>
            <person name="Ament-Velasquez S.L."/>
            <person name="Kruys A."/>
            <person name="Hutchinson M.I."/>
            <person name="Powell A.J."/>
            <person name="Barry K."/>
            <person name="Miller A.N."/>
            <person name="Grigoriev I.V."/>
            <person name="Debuchy R."/>
            <person name="Gladieux P."/>
            <person name="Thoren M.H."/>
            <person name="Johannesson H."/>
        </authorList>
    </citation>
    <scope>NUCLEOTIDE SEQUENCE</scope>
    <source>
        <strain evidence="2">CBS 315.58</strain>
    </source>
</reference>
<feature type="chain" id="PRO_5042865483" evidence="1">
    <location>
        <begin position="23"/>
        <end position="196"/>
    </location>
</feature>
<evidence type="ECO:0000313" key="2">
    <source>
        <dbReference type="EMBL" id="KAK4194148.1"/>
    </source>
</evidence>
<proteinExistence type="predicted"/>
<organism evidence="2 3">
    <name type="scientific">Triangularia verruculosa</name>
    <dbReference type="NCBI Taxonomy" id="2587418"/>
    <lineage>
        <taxon>Eukaryota</taxon>
        <taxon>Fungi</taxon>
        <taxon>Dikarya</taxon>
        <taxon>Ascomycota</taxon>
        <taxon>Pezizomycotina</taxon>
        <taxon>Sordariomycetes</taxon>
        <taxon>Sordariomycetidae</taxon>
        <taxon>Sordariales</taxon>
        <taxon>Podosporaceae</taxon>
        <taxon>Triangularia</taxon>
    </lineage>
</organism>
<keyword evidence="1" id="KW-0732">Signal</keyword>
<name>A0AAN6X4Y5_9PEZI</name>